<dbReference type="STRING" id="59895.A0A103Y312"/>
<evidence type="ECO:0000256" key="2">
    <source>
        <dbReference type="SAM" id="Phobius"/>
    </source>
</evidence>
<proteinExistence type="predicted"/>
<feature type="transmembrane region" description="Helical" evidence="2">
    <location>
        <begin position="186"/>
        <end position="204"/>
    </location>
</feature>
<gene>
    <name evidence="3" type="ORF">Ccrd_020139</name>
</gene>
<keyword evidence="4" id="KW-1185">Reference proteome</keyword>
<feature type="coiled-coil region" evidence="1">
    <location>
        <begin position="105"/>
        <end position="141"/>
    </location>
</feature>
<comment type="caution">
    <text evidence="3">The sequence shown here is derived from an EMBL/GenBank/DDBJ whole genome shotgun (WGS) entry which is preliminary data.</text>
</comment>
<keyword evidence="2" id="KW-0812">Transmembrane</keyword>
<dbReference type="EMBL" id="LEKV01003006">
    <property type="protein sequence ID" value="KVI01586.1"/>
    <property type="molecule type" value="Genomic_DNA"/>
</dbReference>
<dbReference type="GO" id="GO:0043565">
    <property type="term" value="F:sequence-specific DNA binding"/>
    <property type="evidence" value="ECO:0007669"/>
    <property type="project" value="InterPro"/>
</dbReference>
<keyword evidence="2" id="KW-1133">Transmembrane helix</keyword>
<keyword evidence="2" id="KW-0472">Membrane</keyword>
<dbReference type="PANTHER" id="PTHR36890">
    <property type="entry name" value="PROTEIN CYCLOPS"/>
    <property type="match status" value="1"/>
</dbReference>
<name>A0A103Y312_CYNCS</name>
<accession>A0A103Y312</accession>
<dbReference type="GO" id="GO:0005634">
    <property type="term" value="C:nucleus"/>
    <property type="evidence" value="ECO:0007669"/>
    <property type="project" value="InterPro"/>
</dbReference>
<evidence type="ECO:0000313" key="4">
    <source>
        <dbReference type="Proteomes" id="UP000243975"/>
    </source>
</evidence>
<dbReference type="PANTHER" id="PTHR36890:SF1">
    <property type="entry name" value="PROTEIN CYCLOPS"/>
    <property type="match status" value="1"/>
</dbReference>
<reference evidence="3 4" key="1">
    <citation type="journal article" date="2016" name="Sci. Rep.">
        <title>The genome sequence of the outbreeding globe artichoke constructed de novo incorporating a phase-aware low-pass sequencing strategy of F1 progeny.</title>
        <authorList>
            <person name="Scaglione D."/>
            <person name="Reyes-Chin-Wo S."/>
            <person name="Acquadro A."/>
            <person name="Froenicke L."/>
            <person name="Portis E."/>
            <person name="Beitel C."/>
            <person name="Tirone M."/>
            <person name="Mauro R."/>
            <person name="Lo Monaco A."/>
            <person name="Mauromicale G."/>
            <person name="Faccioli P."/>
            <person name="Cattivelli L."/>
            <person name="Rieseberg L."/>
            <person name="Michelmore R."/>
            <person name="Lanteri S."/>
        </authorList>
    </citation>
    <scope>NUCLEOTIDE SEQUENCE [LARGE SCALE GENOMIC DNA]</scope>
    <source>
        <strain evidence="3">2C</strain>
    </source>
</reference>
<sequence length="261" mass="28697">MLGTMAGGAADCQFCHRNIGIKSGLEEEGLFLVWMLLHVSLVRMLSHLHRLKTNLAKAWFHSCQPMIISRSSELRMAEAKGRTQTPATSSDMQSLRSAVKILRRKKDLEQTKQIEELQKQHEEMRDEKQRLLEEIERILSEPDKMIVGMAGIGGSLAVVALCGFCTFLTLVSLSEIATKGAMKVETHYFLLSLLPIGGGPYYLIGHALGPEVGVTIGLCFFQGNVIAGSMLPMLSTLISLLSESSRHFALESVATKGLLLI</sequence>
<evidence type="ECO:0000256" key="1">
    <source>
        <dbReference type="SAM" id="Coils"/>
    </source>
</evidence>
<dbReference type="Gene3D" id="1.20.1740.10">
    <property type="entry name" value="Amino acid/polyamine transporter I"/>
    <property type="match status" value="1"/>
</dbReference>
<dbReference type="Proteomes" id="UP000243975">
    <property type="component" value="Unassembled WGS sequence"/>
</dbReference>
<feature type="transmembrane region" description="Helical" evidence="2">
    <location>
        <begin position="216"/>
        <end position="241"/>
    </location>
</feature>
<keyword evidence="1" id="KW-0175">Coiled coil</keyword>
<protein>
    <submittedName>
        <fullName evidence="3">Amino acid permease domain-containing protein</fullName>
    </submittedName>
</protein>
<feature type="transmembrane region" description="Helical" evidence="2">
    <location>
        <begin position="146"/>
        <end position="174"/>
    </location>
</feature>
<dbReference type="AlphaFoldDB" id="A0A103Y312"/>
<organism evidence="3 4">
    <name type="scientific">Cynara cardunculus var. scolymus</name>
    <name type="common">Globe artichoke</name>
    <name type="synonym">Cynara scolymus</name>
    <dbReference type="NCBI Taxonomy" id="59895"/>
    <lineage>
        <taxon>Eukaryota</taxon>
        <taxon>Viridiplantae</taxon>
        <taxon>Streptophyta</taxon>
        <taxon>Embryophyta</taxon>
        <taxon>Tracheophyta</taxon>
        <taxon>Spermatophyta</taxon>
        <taxon>Magnoliopsida</taxon>
        <taxon>eudicotyledons</taxon>
        <taxon>Gunneridae</taxon>
        <taxon>Pentapetalae</taxon>
        <taxon>asterids</taxon>
        <taxon>campanulids</taxon>
        <taxon>Asterales</taxon>
        <taxon>Asteraceae</taxon>
        <taxon>Carduoideae</taxon>
        <taxon>Cardueae</taxon>
        <taxon>Carduinae</taxon>
        <taxon>Cynara</taxon>
    </lineage>
</organism>
<evidence type="ECO:0000313" key="3">
    <source>
        <dbReference type="EMBL" id="KVI01586.1"/>
    </source>
</evidence>
<dbReference type="GO" id="GO:0036377">
    <property type="term" value="P:arbuscular mycorrhizal association"/>
    <property type="evidence" value="ECO:0007669"/>
    <property type="project" value="InterPro"/>
</dbReference>
<dbReference type="InterPro" id="IPR040036">
    <property type="entry name" value="CYCLOPS"/>
</dbReference>
<dbReference type="Gramene" id="KVI01586">
    <property type="protein sequence ID" value="KVI01586"/>
    <property type="gene ID" value="Ccrd_020139"/>
</dbReference>